<accession>A0A2T1GLK2</accession>
<gene>
    <name evidence="3" type="ORF">C7B77_03690</name>
</gene>
<evidence type="ECO:0000259" key="2">
    <source>
        <dbReference type="Pfam" id="PF13203"/>
    </source>
</evidence>
<evidence type="ECO:0000313" key="4">
    <source>
        <dbReference type="Proteomes" id="UP000238937"/>
    </source>
</evidence>
<protein>
    <submittedName>
        <fullName evidence="3">Uncharacterized protein</fullName>
    </submittedName>
</protein>
<organism evidence="3 4">
    <name type="scientific">Chamaesiphon polymorphus CCALA 037</name>
    <dbReference type="NCBI Taxonomy" id="2107692"/>
    <lineage>
        <taxon>Bacteria</taxon>
        <taxon>Bacillati</taxon>
        <taxon>Cyanobacteriota</taxon>
        <taxon>Cyanophyceae</taxon>
        <taxon>Gomontiellales</taxon>
        <taxon>Chamaesiphonaceae</taxon>
        <taxon>Chamaesiphon</taxon>
    </lineage>
</organism>
<dbReference type="OrthoDB" id="9809307at2"/>
<comment type="caution">
    <text evidence="3">The sequence shown here is derived from an EMBL/GenBank/DDBJ whole genome shotgun (WGS) entry which is preliminary data.</text>
</comment>
<dbReference type="AlphaFoldDB" id="A0A2T1GLK2"/>
<dbReference type="InterPro" id="IPR036465">
    <property type="entry name" value="vWFA_dom_sf"/>
</dbReference>
<name>A0A2T1GLK2_9CYAN</name>
<dbReference type="Pfam" id="PF13203">
    <property type="entry name" value="DUF2201_N"/>
    <property type="match status" value="1"/>
</dbReference>
<dbReference type="Pfam" id="PF09967">
    <property type="entry name" value="DUF2201"/>
    <property type="match status" value="1"/>
</dbReference>
<feature type="domain" description="VWA-like" evidence="1">
    <location>
        <begin position="266"/>
        <end position="391"/>
    </location>
</feature>
<dbReference type="PANTHER" id="PTHR38730">
    <property type="entry name" value="SLL7028 PROTEIN"/>
    <property type="match status" value="1"/>
</dbReference>
<evidence type="ECO:0000259" key="1">
    <source>
        <dbReference type="Pfam" id="PF09967"/>
    </source>
</evidence>
<evidence type="ECO:0000313" key="3">
    <source>
        <dbReference type="EMBL" id="PSB58696.1"/>
    </source>
</evidence>
<dbReference type="InterPro" id="IPR018698">
    <property type="entry name" value="VWA-like_dom"/>
</dbReference>
<dbReference type="InterPro" id="IPR025154">
    <property type="entry name" value="Put_metallopeptidase_dom"/>
</dbReference>
<dbReference type="RefSeq" id="WP_106300440.1">
    <property type="nucleotide sequence ID" value="NZ_PVWO01000026.1"/>
</dbReference>
<dbReference type="Proteomes" id="UP000238937">
    <property type="component" value="Unassembled WGS sequence"/>
</dbReference>
<dbReference type="PANTHER" id="PTHR38730:SF1">
    <property type="entry name" value="SLL7028 PROTEIN"/>
    <property type="match status" value="1"/>
</dbReference>
<dbReference type="SUPFAM" id="SSF53300">
    <property type="entry name" value="vWA-like"/>
    <property type="match status" value="1"/>
</dbReference>
<feature type="domain" description="Putative metallopeptidase" evidence="2">
    <location>
        <begin position="17"/>
        <end position="240"/>
    </location>
</feature>
<proteinExistence type="predicted"/>
<sequence>MNQCSLTVDFTNLISASLLRLRAKSPFFGTLAMFANFIADPSIPCAATDGRDIRLNLGFLSSLSKQQQDGLILHEILHAALLHPLRLQEREPQVWNIAADIVVNGMIMRQSGFELPPGGLRDENLEHSSVEEVYEILRATGTDRFQLAYPDLLAPTADRVTSGTIGDSSARRLSQPQTGTHKAEITAYWKQALQQATASDRTSHWGKLALGIERELESNLNPQLDWRSYLWRYLARTPTDFQGFDRRFVGRGLYLEALESESLQVYIAIDTSGSVSEVTLELFISEVSGIIGAYPHLACNLYYVDRDTYGPYPITCDSPIPSPQGGGGTSFGAFFDRVAQSWDEHTQSICIYLTDGYGEFPLHPPSIPTLWVVTPGGLDLSQFPFGEAVRLQK</sequence>
<keyword evidence="4" id="KW-1185">Reference proteome</keyword>
<reference evidence="3 4" key="1">
    <citation type="submission" date="2018-03" db="EMBL/GenBank/DDBJ databases">
        <title>The ancient ancestry and fast evolution of plastids.</title>
        <authorList>
            <person name="Moore K.R."/>
            <person name="Magnabosco C."/>
            <person name="Momper L."/>
            <person name="Gold D.A."/>
            <person name="Bosak T."/>
            <person name="Fournier G.P."/>
        </authorList>
    </citation>
    <scope>NUCLEOTIDE SEQUENCE [LARGE SCALE GENOMIC DNA]</scope>
    <source>
        <strain evidence="3 4">CCALA 037</strain>
    </source>
</reference>
<dbReference type="EMBL" id="PVWO01000026">
    <property type="protein sequence ID" value="PSB58696.1"/>
    <property type="molecule type" value="Genomic_DNA"/>
</dbReference>